<dbReference type="GO" id="GO:0008234">
    <property type="term" value="F:cysteine-type peptidase activity"/>
    <property type="evidence" value="ECO:0007669"/>
    <property type="project" value="UniProtKB-KW"/>
</dbReference>
<gene>
    <name evidence="7" type="ORF">PanWU01x14_129740</name>
</gene>
<feature type="domain" description="Peptidase C1A papain C-terminal" evidence="6">
    <location>
        <begin position="7"/>
        <end position="220"/>
    </location>
</feature>
<dbReference type="InterPro" id="IPR038765">
    <property type="entry name" value="Papain-like_cys_pep_sf"/>
</dbReference>
<dbReference type="SUPFAM" id="SSF54001">
    <property type="entry name" value="Cysteine proteinases"/>
    <property type="match status" value="1"/>
</dbReference>
<keyword evidence="2" id="KW-0645">Protease</keyword>
<accession>A0A2P5CRK9</accession>
<comment type="similarity">
    <text evidence="1">Belongs to the peptidase C1 family.</text>
</comment>
<comment type="caution">
    <text evidence="7">The sequence shown here is derived from an EMBL/GenBank/DDBJ whole genome shotgun (WGS) entry which is preliminary data.</text>
</comment>
<proteinExistence type="inferred from homology"/>
<dbReference type="InterPro" id="IPR039417">
    <property type="entry name" value="Peptidase_C1A_papain-like"/>
</dbReference>
<keyword evidence="3" id="KW-0378">Hydrolase</keyword>
<dbReference type="Proteomes" id="UP000237105">
    <property type="component" value="Unassembled WGS sequence"/>
</dbReference>
<dbReference type="InterPro" id="IPR025661">
    <property type="entry name" value="Pept_asp_AS"/>
</dbReference>
<evidence type="ECO:0000313" key="8">
    <source>
        <dbReference type="Proteomes" id="UP000237105"/>
    </source>
</evidence>
<dbReference type="Gene3D" id="3.90.70.10">
    <property type="entry name" value="Cysteine proteinases"/>
    <property type="match status" value="1"/>
</dbReference>
<dbReference type="GO" id="GO:0006508">
    <property type="term" value="P:proteolysis"/>
    <property type="evidence" value="ECO:0007669"/>
    <property type="project" value="UniProtKB-KW"/>
</dbReference>
<evidence type="ECO:0000256" key="1">
    <source>
        <dbReference type="ARBA" id="ARBA00008455"/>
    </source>
</evidence>
<dbReference type="AlphaFoldDB" id="A0A2P5CRK9"/>
<dbReference type="PRINTS" id="PR00705">
    <property type="entry name" value="PAPAIN"/>
</dbReference>
<dbReference type="OrthoDB" id="1651340at2759"/>
<evidence type="ECO:0000256" key="2">
    <source>
        <dbReference type="ARBA" id="ARBA00022670"/>
    </source>
</evidence>
<evidence type="ECO:0000256" key="3">
    <source>
        <dbReference type="ARBA" id="ARBA00022801"/>
    </source>
</evidence>
<dbReference type="PROSITE" id="PS00640">
    <property type="entry name" value="THIOL_PROTEASE_ASN"/>
    <property type="match status" value="1"/>
</dbReference>
<organism evidence="7 8">
    <name type="scientific">Parasponia andersonii</name>
    <name type="common">Sponia andersonii</name>
    <dbReference type="NCBI Taxonomy" id="3476"/>
    <lineage>
        <taxon>Eukaryota</taxon>
        <taxon>Viridiplantae</taxon>
        <taxon>Streptophyta</taxon>
        <taxon>Embryophyta</taxon>
        <taxon>Tracheophyta</taxon>
        <taxon>Spermatophyta</taxon>
        <taxon>Magnoliopsida</taxon>
        <taxon>eudicotyledons</taxon>
        <taxon>Gunneridae</taxon>
        <taxon>Pentapetalae</taxon>
        <taxon>rosids</taxon>
        <taxon>fabids</taxon>
        <taxon>Rosales</taxon>
        <taxon>Cannabaceae</taxon>
        <taxon>Parasponia</taxon>
    </lineage>
</organism>
<dbReference type="InterPro" id="IPR013128">
    <property type="entry name" value="Peptidase_C1A"/>
</dbReference>
<evidence type="ECO:0000256" key="4">
    <source>
        <dbReference type="ARBA" id="ARBA00022807"/>
    </source>
</evidence>
<sequence>MVGLSLGRGIFTWKDKGILPDVEDQEHSNCCWAMATLSAIEAHHKKATNQDIKLSTQELIDFCPRQENGKGHPRKVLEYIIESGVTYADEYPFVGLRDTPTHKPNWTRKYNTADHYGCVSSIKEMKRVIKDVGPIVASVRGKLFGDLQGLEIYGLGLDEFNITGKKEFHAVLLIGYGYDKENDQYYWIVQNSWGKNWGENGYGRVTQNTYIVKTRGWYPVLNV</sequence>
<keyword evidence="4" id="KW-0788">Thiol protease</keyword>
<keyword evidence="5" id="KW-1015">Disulfide bond</keyword>
<dbReference type="EMBL" id="JXTB01000102">
    <property type="protein sequence ID" value="PON63642.1"/>
    <property type="molecule type" value="Genomic_DNA"/>
</dbReference>
<dbReference type="InterPro" id="IPR000668">
    <property type="entry name" value="Peptidase_C1A_C"/>
</dbReference>
<dbReference type="CDD" id="cd02248">
    <property type="entry name" value="Peptidase_C1A"/>
    <property type="match status" value="1"/>
</dbReference>
<name>A0A2P5CRK9_PARAD</name>
<keyword evidence="8" id="KW-1185">Reference proteome</keyword>
<evidence type="ECO:0000259" key="6">
    <source>
        <dbReference type="SMART" id="SM00645"/>
    </source>
</evidence>
<dbReference type="PANTHER" id="PTHR12411">
    <property type="entry name" value="CYSTEINE PROTEASE FAMILY C1-RELATED"/>
    <property type="match status" value="1"/>
</dbReference>
<dbReference type="Pfam" id="PF00112">
    <property type="entry name" value="Peptidase_C1"/>
    <property type="match status" value="1"/>
</dbReference>
<evidence type="ECO:0000256" key="5">
    <source>
        <dbReference type="ARBA" id="ARBA00023157"/>
    </source>
</evidence>
<dbReference type="STRING" id="3476.A0A2P5CRK9"/>
<evidence type="ECO:0000313" key="7">
    <source>
        <dbReference type="EMBL" id="PON63642.1"/>
    </source>
</evidence>
<dbReference type="SMART" id="SM00645">
    <property type="entry name" value="Pept_C1"/>
    <property type="match status" value="1"/>
</dbReference>
<protein>
    <submittedName>
        <fullName evidence="7">Peptidase C1A</fullName>
    </submittedName>
</protein>
<reference evidence="8" key="1">
    <citation type="submission" date="2016-06" db="EMBL/GenBank/DDBJ databases">
        <title>Parallel loss of symbiosis genes in relatives of nitrogen-fixing non-legume Parasponia.</title>
        <authorList>
            <person name="Van Velzen R."/>
            <person name="Holmer R."/>
            <person name="Bu F."/>
            <person name="Rutten L."/>
            <person name="Van Zeijl A."/>
            <person name="Liu W."/>
            <person name="Santuari L."/>
            <person name="Cao Q."/>
            <person name="Sharma T."/>
            <person name="Shen D."/>
            <person name="Roswanjaya Y."/>
            <person name="Wardhani T."/>
            <person name="Kalhor M.S."/>
            <person name="Jansen J."/>
            <person name="Van den Hoogen J."/>
            <person name="Gungor B."/>
            <person name="Hartog M."/>
            <person name="Hontelez J."/>
            <person name="Verver J."/>
            <person name="Yang W.-C."/>
            <person name="Schijlen E."/>
            <person name="Repin R."/>
            <person name="Schilthuizen M."/>
            <person name="Schranz E."/>
            <person name="Heidstra R."/>
            <person name="Miyata K."/>
            <person name="Fedorova E."/>
            <person name="Kohlen W."/>
            <person name="Bisseling T."/>
            <person name="Smit S."/>
            <person name="Geurts R."/>
        </authorList>
    </citation>
    <scope>NUCLEOTIDE SEQUENCE [LARGE SCALE GENOMIC DNA]</scope>
    <source>
        <strain evidence="8">cv. WU1-14</strain>
    </source>
</reference>